<accession>A0A450UMQ5</accession>
<dbReference type="EMBL" id="CAADFJ010000047">
    <property type="protein sequence ID" value="VFK00484.1"/>
    <property type="molecule type" value="Genomic_DNA"/>
</dbReference>
<protein>
    <recommendedName>
        <fullName evidence="5">Transposase</fullName>
    </recommendedName>
</protein>
<organism evidence="3">
    <name type="scientific">Candidatus Kentrum eta</name>
    <dbReference type="NCBI Taxonomy" id="2126337"/>
    <lineage>
        <taxon>Bacteria</taxon>
        <taxon>Pseudomonadati</taxon>
        <taxon>Pseudomonadota</taxon>
        <taxon>Gammaproteobacteria</taxon>
        <taxon>Candidatus Kentrum</taxon>
    </lineage>
</organism>
<dbReference type="AlphaFoldDB" id="A0A450UMQ5"/>
<evidence type="ECO:0008006" key="5">
    <source>
        <dbReference type="Google" id="ProtNLM"/>
    </source>
</evidence>
<evidence type="ECO:0000256" key="1">
    <source>
        <dbReference type="SAM" id="MobiDB-lite"/>
    </source>
</evidence>
<name>A0A450UMQ5_9GAMM</name>
<evidence type="ECO:0000313" key="3">
    <source>
        <dbReference type="EMBL" id="VFJ93814.1"/>
    </source>
</evidence>
<reference evidence="3" key="1">
    <citation type="submission" date="2019-02" db="EMBL/GenBank/DDBJ databases">
        <authorList>
            <person name="Gruber-Vodicka R. H."/>
            <person name="Seah K. B. B."/>
        </authorList>
    </citation>
    <scope>NUCLEOTIDE SEQUENCE</scope>
    <source>
        <strain evidence="4">BECK_SA2B12</strain>
        <strain evidence="2">BECK_SA2B15</strain>
        <strain evidence="3">BECK_SA2B20</strain>
    </source>
</reference>
<gene>
    <name evidence="2" type="ORF">BECKH772A_GA0070896_100522</name>
    <name evidence="3" type="ORF">BECKH772B_GA0070898_100512</name>
    <name evidence="4" type="ORF">BECKH772C_GA0070978_100471</name>
</gene>
<evidence type="ECO:0000313" key="4">
    <source>
        <dbReference type="EMBL" id="VFK00484.1"/>
    </source>
</evidence>
<feature type="region of interest" description="Disordered" evidence="1">
    <location>
        <begin position="95"/>
        <end position="128"/>
    </location>
</feature>
<dbReference type="EMBL" id="CAADFI010000051">
    <property type="protein sequence ID" value="VFJ93814.1"/>
    <property type="molecule type" value="Genomic_DNA"/>
</dbReference>
<evidence type="ECO:0000313" key="2">
    <source>
        <dbReference type="EMBL" id="VFJ93083.1"/>
    </source>
</evidence>
<proteinExistence type="predicted"/>
<dbReference type="EMBL" id="CAADFG010000052">
    <property type="protein sequence ID" value="VFJ93083.1"/>
    <property type="molecule type" value="Genomic_DNA"/>
</dbReference>
<sequence>MTSSVKKGQVKVPGLDTANRSFQLHGQGEDGKTVLEEKLSRKELTTFMANIPSCVVGMEACVGFSSLVSYFHRYGTYGASDGPAVRQVVRKIELERRSRSRGDPPCLHSARQPSGSMPLNALRAGKEH</sequence>